<dbReference type="KEGG" id="agv:OJF2_48220"/>
<name>A0A5B9W6I0_9BACT</name>
<dbReference type="EMBL" id="CP042997">
    <property type="protein sequence ID" value="QEH36262.1"/>
    <property type="molecule type" value="Genomic_DNA"/>
</dbReference>
<feature type="chain" id="PRO_5022737290" evidence="1">
    <location>
        <begin position="25"/>
        <end position="328"/>
    </location>
</feature>
<sequence precursor="true">MSRFVLALSLAAALFTASARTAPAQYVVYPGSTVGGDESRGAGLYLMGLGQYNLDAAYAHSVWTDTVLRQEWAIHDNARYWSRVHAERTRNKAAATSRSLEAIRNRLNTRPEPSDIDRGDALNALIREIAELSQMSPSLLNATKVAIPGGSVDGTPWLLAQDGVVLSTTRLTDRKEWPVLLREPAFDGAFAAYHAAIDAAMDAAARGELRPADVDAVDRTLDRLRRQLAGSAPAEHPEAVRDARTYLAGLADSARFLHTVRSGSLLAEIDGYGGTSAGDLVRFMTRSRLQFAPARTPRERELYATLHPLLVRQRDLLRPDGRERLGAN</sequence>
<organism evidence="2 3">
    <name type="scientific">Aquisphaera giovannonii</name>
    <dbReference type="NCBI Taxonomy" id="406548"/>
    <lineage>
        <taxon>Bacteria</taxon>
        <taxon>Pseudomonadati</taxon>
        <taxon>Planctomycetota</taxon>
        <taxon>Planctomycetia</taxon>
        <taxon>Isosphaerales</taxon>
        <taxon>Isosphaeraceae</taxon>
        <taxon>Aquisphaera</taxon>
    </lineage>
</organism>
<keyword evidence="3" id="KW-1185">Reference proteome</keyword>
<keyword evidence="1" id="KW-0732">Signal</keyword>
<reference evidence="2 3" key="1">
    <citation type="submission" date="2019-08" db="EMBL/GenBank/DDBJ databases">
        <title>Deep-cultivation of Planctomycetes and their phenomic and genomic characterization uncovers novel biology.</title>
        <authorList>
            <person name="Wiegand S."/>
            <person name="Jogler M."/>
            <person name="Boedeker C."/>
            <person name="Pinto D."/>
            <person name="Vollmers J."/>
            <person name="Rivas-Marin E."/>
            <person name="Kohn T."/>
            <person name="Peeters S.H."/>
            <person name="Heuer A."/>
            <person name="Rast P."/>
            <person name="Oberbeckmann S."/>
            <person name="Bunk B."/>
            <person name="Jeske O."/>
            <person name="Meyerdierks A."/>
            <person name="Storesund J.E."/>
            <person name="Kallscheuer N."/>
            <person name="Luecker S."/>
            <person name="Lage O.M."/>
            <person name="Pohl T."/>
            <person name="Merkel B.J."/>
            <person name="Hornburger P."/>
            <person name="Mueller R.-W."/>
            <person name="Bruemmer F."/>
            <person name="Labrenz M."/>
            <person name="Spormann A.M."/>
            <person name="Op den Camp H."/>
            <person name="Overmann J."/>
            <person name="Amann R."/>
            <person name="Jetten M.S.M."/>
            <person name="Mascher T."/>
            <person name="Medema M.H."/>
            <person name="Devos D.P."/>
            <person name="Kaster A.-K."/>
            <person name="Ovreas L."/>
            <person name="Rohde M."/>
            <person name="Galperin M.Y."/>
            <person name="Jogler C."/>
        </authorList>
    </citation>
    <scope>NUCLEOTIDE SEQUENCE [LARGE SCALE GENOMIC DNA]</scope>
    <source>
        <strain evidence="2 3">OJF2</strain>
    </source>
</reference>
<feature type="signal peptide" evidence="1">
    <location>
        <begin position="1"/>
        <end position="24"/>
    </location>
</feature>
<proteinExistence type="predicted"/>
<dbReference type="RefSeq" id="WP_148595969.1">
    <property type="nucleotide sequence ID" value="NZ_CP042997.1"/>
</dbReference>
<dbReference type="AlphaFoldDB" id="A0A5B9W6I0"/>
<protein>
    <submittedName>
        <fullName evidence="2">Uncharacterized protein</fullName>
    </submittedName>
</protein>
<evidence type="ECO:0000313" key="3">
    <source>
        <dbReference type="Proteomes" id="UP000324233"/>
    </source>
</evidence>
<dbReference type="OrthoDB" id="255043at2"/>
<gene>
    <name evidence="2" type="ORF">OJF2_48220</name>
</gene>
<evidence type="ECO:0000256" key="1">
    <source>
        <dbReference type="SAM" id="SignalP"/>
    </source>
</evidence>
<accession>A0A5B9W6I0</accession>
<dbReference type="Proteomes" id="UP000324233">
    <property type="component" value="Chromosome"/>
</dbReference>
<evidence type="ECO:0000313" key="2">
    <source>
        <dbReference type="EMBL" id="QEH36262.1"/>
    </source>
</evidence>